<evidence type="ECO:0000256" key="4">
    <source>
        <dbReference type="ARBA" id="ARBA00022737"/>
    </source>
</evidence>
<dbReference type="PANTHER" id="PTHR11884">
    <property type="entry name" value="SELECTIN LIGAND RELATED"/>
    <property type="match status" value="1"/>
</dbReference>
<keyword evidence="6 8" id="KW-0472">Membrane</keyword>
<proteinExistence type="predicted"/>
<evidence type="ECO:0000256" key="7">
    <source>
        <dbReference type="ARBA" id="ARBA00023180"/>
    </source>
</evidence>
<sequence length="959" mass="104952">MLQVGQQGMWPLPAVSFYVLLTDPAAPGVAPRVALVKFFVKVSRPAAAGGPQPGGPAAGGGPMAGGTMRLAMCRVYAHNIEEGMFLVEGQAVLHEHLAVEDAVEAQQAGEEVTEAVEAKIIKEAPIGVLPSGTGDVATTGACAGDVENFCASVKPGEGRLAECLSKQQDQESKGNVEGKTLTDDCKAELAEFKIELGESINKNLPLAKACKEDAAKLCADQEPTDPVAVLACLRDLKDSLSSTCSAEIFKTQIEAAKDYRTDADLHAACEPDAKQLCADVNPGEGRIQDCLRDKAVSVSWECQEELFRQEVENADDLRLSQRLFKKCMGDKKKFCADIKFGGARVKDCLEAHREDTGFSAECKDELEAMMEKRAADFRLDSTLREVCADDIEAVCGYERDSLDTVEGFDARVIQCLQDYRDELAGPECRKQVHVLTQRATQDIRFDEPLADACYEDRARLCDGVQPGSARVIRCLQDAREELSYECRATLFDAEVRMAEDIDFKYPMKRACTAEIQAFCSGIQHGQARVIRCLQDHVEESDFSSECQEEVARDQVRSNQDYRLNYRLNTACEADIDTLCAEECSPYLGSACGGRVLRCLTEKQDAIKSKECADEVFYFEKMEVNDFRNDVLLAEACRSDVDKYCKHVEPGEGRVHQCLRDSFQKLTDGCRKEELKLNIIQSRDVRLRPKLNKACSDEITVFCQGIQPGKGRVFQCLQQSLAQPDFGQACRAQVEERGQRMQEDYRLDYGVAEACEPDVVTFCSAEKGLAHGNAEVLKCLVKAYSKLADTCQREMSRAVRMALWEYKKGAALTGVCDADVGEIGTCQTAVANPKNRGIWSIGAVGRCLSRQLAENKPLTLDCRSLVIVAAPKDAQAMFDSSMSAAAIAQRVQELQAAAGIKAQLVNPAGRGAGIITLTGWVALAALVSLVVVVVGAIVFAYRKFTGMDKPYTIVTKQGDV</sequence>
<organism evidence="9 10">
    <name type="scientific">Coccomyxa subellipsoidea</name>
    <dbReference type="NCBI Taxonomy" id="248742"/>
    <lineage>
        <taxon>Eukaryota</taxon>
        <taxon>Viridiplantae</taxon>
        <taxon>Chlorophyta</taxon>
        <taxon>core chlorophytes</taxon>
        <taxon>Trebouxiophyceae</taxon>
        <taxon>Trebouxiophyceae incertae sedis</taxon>
        <taxon>Coccomyxaceae</taxon>
        <taxon>Coccomyxa</taxon>
    </lineage>
</organism>
<keyword evidence="10" id="KW-1185">Reference proteome</keyword>
<reference evidence="9 10" key="1">
    <citation type="journal article" date="2024" name="Nat. Commun.">
        <title>Phylogenomics reveals the evolutionary origins of lichenization in chlorophyte algae.</title>
        <authorList>
            <person name="Puginier C."/>
            <person name="Libourel C."/>
            <person name="Otte J."/>
            <person name="Skaloud P."/>
            <person name="Haon M."/>
            <person name="Grisel S."/>
            <person name="Petersen M."/>
            <person name="Berrin J.G."/>
            <person name="Delaux P.M."/>
            <person name="Dal Grande F."/>
            <person name="Keller J."/>
        </authorList>
    </citation>
    <scope>NUCLEOTIDE SEQUENCE [LARGE SCALE GENOMIC DNA]</scope>
    <source>
        <strain evidence="9 10">SAG 216-7</strain>
    </source>
</reference>
<feature type="transmembrane region" description="Helical" evidence="8">
    <location>
        <begin position="919"/>
        <end position="940"/>
    </location>
</feature>
<dbReference type="InterPro" id="IPR039728">
    <property type="entry name" value="GLG1"/>
</dbReference>
<name>A0ABR2YPE4_9CHLO</name>
<evidence type="ECO:0000256" key="1">
    <source>
        <dbReference type="ARBA" id="ARBA00004479"/>
    </source>
</evidence>
<protein>
    <recommendedName>
        <fullName evidence="11">Golgi apparatus protein 1</fullName>
    </recommendedName>
</protein>
<comment type="caution">
    <text evidence="9">The sequence shown here is derived from an EMBL/GenBank/DDBJ whole genome shotgun (WGS) entry which is preliminary data.</text>
</comment>
<dbReference type="EMBL" id="JALJOT010000007">
    <property type="protein sequence ID" value="KAK9908854.1"/>
    <property type="molecule type" value="Genomic_DNA"/>
</dbReference>
<dbReference type="InterPro" id="IPR001893">
    <property type="entry name" value="Cys-rich_GLG1_repeat"/>
</dbReference>
<keyword evidence="2 8" id="KW-0812">Transmembrane</keyword>
<dbReference type="Proteomes" id="UP001491310">
    <property type="component" value="Unassembled WGS sequence"/>
</dbReference>
<keyword evidence="5 8" id="KW-1133">Transmembrane helix</keyword>
<evidence type="ECO:0000313" key="10">
    <source>
        <dbReference type="Proteomes" id="UP001491310"/>
    </source>
</evidence>
<keyword evidence="7" id="KW-0325">Glycoprotein</keyword>
<dbReference type="InterPro" id="IPR017873">
    <property type="entry name" value="Cys-rich_GLG1_repeat_euk"/>
</dbReference>
<dbReference type="PANTHER" id="PTHR11884:SF1">
    <property type="entry name" value="GOLGI APPARATUS PROTEIN 1"/>
    <property type="match status" value="1"/>
</dbReference>
<accession>A0ABR2YPE4</accession>
<evidence type="ECO:0000256" key="2">
    <source>
        <dbReference type="ARBA" id="ARBA00022692"/>
    </source>
</evidence>
<evidence type="ECO:0008006" key="11">
    <source>
        <dbReference type="Google" id="ProtNLM"/>
    </source>
</evidence>
<dbReference type="Pfam" id="PF00839">
    <property type="entry name" value="Cys_rich_FGFR"/>
    <property type="match status" value="11"/>
</dbReference>
<dbReference type="PROSITE" id="PS51289">
    <property type="entry name" value="GLG1_C_RICH"/>
    <property type="match status" value="5"/>
</dbReference>
<evidence type="ECO:0000256" key="3">
    <source>
        <dbReference type="ARBA" id="ARBA00022729"/>
    </source>
</evidence>
<evidence type="ECO:0000256" key="5">
    <source>
        <dbReference type="ARBA" id="ARBA00022989"/>
    </source>
</evidence>
<comment type="subcellular location">
    <subcellularLocation>
        <location evidence="1">Membrane</location>
        <topology evidence="1">Single-pass type I membrane protein</topology>
    </subcellularLocation>
</comment>
<gene>
    <name evidence="9" type="ORF">WJX75_003810</name>
</gene>
<keyword evidence="3" id="KW-0732">Signal</keyword>
<keyword evidence="4" id="KW-0677">Repeat</keyword>
<evidence type="ECO:0000313" key="9">
    <source>
        <dbReference type="EMBL" id="KAK9908854.1"/>
    </source>
</evidence>
<evidence type="ECO:0000256" key="8">
    <source>
        <dbReference type="SAM" id="Phobius"/>
    </source>
</evidence>
<evidence type="ECO:0000256" key="6">
    <source>
        <dbReference type="ARBA" id="ARBA00023136"/>
    </source>
</evidence>